<name>A0A365TQG2_9GAMM</name>
<evidence type="ECO:0000313" key="2">
    <source>
        <dbReference type="Proteomes" id="UP000252204"/>
    </source>
</evidence>
<keyword evidence="2" id="KW-1185">Reference proteome</keyword>
<dbReference type="Proteomes" id="UP000252204">
    <property type="component" value="Unassembled WGS sequence"/>
</dbReference>
<reference evidence="2" key="1">
    <citation type="submission" date="2018-06" db="EMBL/GenBank/DDBJ databases">
        <title>Whole genome sequencing of four bacterial strains from South Shetland trench revealing bio-synthetic gene clusters.</title>
        <authorList>
            <person name="Abdel-Mageed W.M."/>
            <person name="Lehri B."/>
            <person name="Jarmusch S."/>
            <person name="Miranda K."/>
            <person name="Goodfellow M."/>
            <person name="Jaspars M."/>
            <person name="Karlyshev A.V."/>
        </authorList>
    </citation>
    <scope>NUCLEOTIDE SEQUENCE [LARGE SCALE GENOMIC DNA]</scope>
    <source>
        <strain evidence="2">SST4</strain>
    </source>
</reference>
<dbReference type="AlphaFoldDB" id="A0A365TQG2"/>
<organism evidence="1 2">
    <name type="scientific">Vreelandella sulfidaeris</name>
    <dbReference type="NCBI Taxonomy" id="115553"/>
    <lineage>
        <taxon>Bacteria</taxon>
        <taxon>Pseudomonadati</taxon>
        <taxon>Pseudomonadota</taxon>
        <taxon>Gammaproteobacteria</taxon>
        <taxon>Oceanospirillales</taxon>
        <taxon>Halomonadaceae</taxon>
        <taxon>Vreelandella</taxon>
    </lineage>
</organism>
<protein>
    <recommendedName>
        <fullName evidence="3">MobA-like NTP transferase domain-containing protein</fullName>
    </recommendedName>
</protein>
<dbReference type="RefSeq" id="WP_113269816.1">
    <property type="nucleotide sequence ID" value="NZ_QNTU01000006.1"/>
</dbReference>
<evidence type="ECO:0008006" key="3">
    <source>
        <dbReference type="Google" id="ProtNLM"/>
    </source>
</evidence>
<dbReference type="OrthoDB" id="9069044at2"/>
<dbReference type="EMBL" id="QNTU01000006">
    <property type="protein sequence ID" value="RBI67170.1"/>
    <property type="molecule type" value="Genomic_DNA"/>
</dbReference>
<gene>
    <name evidence="1" type="ORF">DQ400_10945</name>
</gene>
<comment type="caution">
    <text evidence="1">The sequence shown here is derived from an EMBL/GenBank/DDBJ whole genome shotgun (WGS) entry which is preliminary data.</text>
</comment>
<sequence length="207" mass="22930">MRSVCFIVDAMVTGAQLPRHLQSIRESSVADHLLPILVTGTQANARLTSIGQRYHTHCLITPAQPLGARLNKAAFASQAEWLIIALQKKPLPASLWDALYPQLNTYALDALIVSLTQPSLSERLLRRLLASALIMPPYIAVRRAWLERLGGFDPELDEGSAVKDFLQRLHACPTRLKTYSGHLLSQADEPDTYSLPKAPEPAFTPWS</sequence>
<proteinExistence type="predicted"/>
<accession>A0A365TQG2</accession>
<evidence type="ECO:0000313" key="1">
    <source>
        <dbReference type="EMBL" id="RBI67170.1"/>
    </source>
</evidence>